<evidence type="ECO:0000259" key="1">
    <source>
        <dbReference type="Pfam" id="PF01048"/>
    </source>
</evidence>
<proteinExistence type="predicted"/>
<dbReference type="AlphaFoldDB" id="A0A8J6AWW1"/>
<dbReference type="GO" id="GO:0005829">
    <property type="term" value="C:cytosol"/>
    <property type="evidence" value="ECO:0007669"/>
    <property type="project" value="TreeGrafter"/>
</dbReference>
<organism evidence="2 3">
    <name type="scientific">Carpediemonas membranifera</name>
    <dbReference type="NCBI Taxonomy" id="201153"/>
    <lineage>
        <taxon>Eukaryota</taxon>
        <taxon>Metamonada</taxon>
        <taxon>Carpediemonas-like organisms</taxon>
        <taxon>Carpediemonas</taxon>
    </lineage>
</organism>
<sequence>MSGVRSTQIRPTQVPETTEISNCTDANFPRDGNGLVYHLGVKEGHVANRIVTCGDVGRAKFLSTLLDEIVFENKSPRGFVIYTGFYNKVPVSIVASMMGFPNMDFVVRELRAIVEGDLAIVRFGTCGTPQPDIPVGHIAVSGGGCCGIYRNPDAFAEDADDTDRKMPFKITRLAPADRVLQDLVNKECAAAVGEANVHEGVNASGCSFYSSQGRTNTYFDDRNETVVDDLVAKYPNTVAIEMETFHLFDLARSSHGTIKPAGANIVLAQRRSNDFLTHDEKHKLESSIGIALIKAVSQYDVPADRVHKTDAVWTKH</sequence>
<dbReference type="GO" id="GO:0004850">
    <property type="term" value="F:uridine phosphorylase activity"/>
    <property type="evidence" value="ECO:0007669"/>
    <property type="project" value="TreeGrafter"/>
</dbReference>
<gene>
    <name evidence="2" type="ORF">J8273_5057</name>
</gene>
<reference evidence="2" key="1">
    <citation type="submission" date="2021-05" db="EMBL/GenBank/DDBJ databases">
        <title>A free-living protist that lacks canonical eukaryotic 1 DNA replication and segregation systems.</title>
        <authorList>
            <person name="Salas-Leiva D.E."/>
            <person name="Tromer E.C."/>
            <person name="Curtis B.A."/>
            <person name="Jerlstrom-Hultqvist J."/>
            <person name="Kolisko M."/>
            <person name="Yi Z."/>
            <person name="Salas-Leiva J.S."/>
            <person name="Gallot-Lavallee L."/>
            <person name="Kops G.J.P.L."/>
            <person name="Archibald J.M."/>
            <person name="Simpson A.G.B."/>
            <person name="Roger A.J."/>
        </authorList>
    </citation>
    <scope>NUCLEOTIDE SEQUENCE</scope>
    <source>
        <strain evidence="2">BICM</strain>
    </source>
</reference>
<protein>
    <submittedName>
        <fullName evidence="2">Phosphorylase superfamily</fullName>
    </submittedName>
</protein>
<dbReference type="OrthoDB" id="416752at2759"/>
<dbReference type="InterPro" id="IPR035994">
    <property type="entry name" value="Nucleoside_phosphorylase_sf"/>
</dbReference>
<dbReference type="SUPFAM" id="SSF53167">
    <property type="entry name" value="Purine and uridine phosphorylases"/>
    <property type="match status" value="1"/>
</dbReference>
<dbReference type="InterPro" id="IPR000845">
    <property type="entry name" value="Nucleoside_phosphorylase_d"/>
</dbReference>
<dbReference type="Pfam" id="PF01048">
    <property type="entry name" value="PNP_UDP_1"/>
    <property type="match status" value="1"/>
</dbReference>
<dbReference type="EMBL" id="JAHDYR010000024">
    <property type="protein sequence ID" value="KAG9393570.1"/>
    <property type="molecule type" value="Genomic_DNA"/>
</dbReference>
<keyword evidence="3" id="KW-1185">Reference proteome</keyword>
<comment type="caution">
    <text evidence="2">The sequence shown here is derived from an EMBL/GenBank/DDBJ whole genome shotgun (WGS) entry which is preliminary data.</text>
</comment>
<dbReference type="PANTHER" id="PTHR43691">
    <property type="entry name" value="URIDINE PHOSPHORYLASE"/>
    <property type="match status" value="1"/>
</dbReference>
<accession>A0A8J6AWW1</accession>
<dbReference type="Proteomes" id="UP000717585">
    <property type="component" value="Unassembled WGS sequence"/>
</dbReference>
<dbReference type="GO" id="GO:0006218">
    <property type="term" value="P:uridine catabolic process"/>
    <property type="evidence" value="ECO:0007669"/>
    <property type="project" value="TreeGrafter"/>
</dbReference>
<dbReference type="CDD" id="cd17769">
    <property type="entry name" value="NP_TgUP-like"/>
    <property type="match status" value="1"/>
</dbReference>
<evidence type="ECO:0000313" key="3">
    <source>
        <dbReference type="Proteomes" id="UP000717585"/>
    </source>
</evidence>
<feature type="domain" description="Nucleoside phosphorylase" evidence="1">
    <location>
        <begin position="49"/>
        <end position="261"/>
    </location>
</feature>
<dbReference type="Gene3D" id="3.40.50.1580">
    <property type="entry name" value="Nucleoside phosphorylase domain"/>
    <property type="match status" value="1"/>
</dbReference>
<name>A0A8J6AWW1_9EUKA</name>
<dbReference type="PANTHER" id="PTHR43691:SF14">
    <property type="entry name" value="URIDINE PHOSPHORYLASE"/>
    <property type="match status" value="1"/>
</dbReference>
<evidence type="ECO:0000313" key="2">
    <source>
        <dbReference type="EMBL" id="KAG9393570.1"/>
    </source>
</evidence>